<comment type="caution">
    <text evidence="1">The sequence shown here is derived from an EMBL/GenBank/DDBJ whole genome shotgun (WGS) entry which is preliminary data.</text>
</comment>
<evidence type="ECO:0000313" key="2">
    <source>
        <dbReference type="Proteomes" id="UP001281147"/>
    </source>
</evidence>
<protein>
    <submittedName>
        <fullName evidence="1">Uncharacterized protein</fullName>
    </submittedName>
</protein>
<dbReference type="EMBL" id="JAUTXU010000241">
    <property type="protein sequence ID" value="KAK3696464.1"/>
    <property type="molecule type" value="Genomic_DNA"/>
</dbReference>
<evidence type="ECO:0000313" key="1">
    <source>
        <dbReference type="EMBL" id="KAK3696464.1"/>
    </source>
</evidence>
<keyword evidence="2" id="KW-1185">Reference proteome</keyword>
<sequence>MKQHGFVIAVPCLIALCIFVLWKALQSRKPTTQEHGTPNEEKSTFNDPYYNIEPLHNFDWSTTEPIKIRPFKPKYHLTMALENCPISELVAIDNTYLGRMQIRKSVMHQHPKRTYQCYEPCVPAVMEMYEWMFGTYLPRRFPTMYRLVHSSHMPADLRSSGSFLYNIPAGKYIPLRAATAEEALYTLGHHVDDDILILLPLSTAPDGLPIHHLQAYVCCFPSGFRTDEKIGLPLASIHSPVPGYKAKLEKSMDKFFAKLELGKAVRRVNWTITTNDLLYSQGGNHLYSGGKMDSGVSAETSSSSKPVGGGNAKTLDVDAPDVEQKIEQQKKDVIVENCRLRCERQTLHRLPNTKALVFMFKTYQYKLEDLKAEGSGPELAEAIPGLGQGSVPDMAFYKRGVVWGDKVVEYLRS</sequence>
<gene>
    <name evidence="1" type="ORF">LTR37_017965</name>
</gene>
<proteinExistence type="predicted"/>
<reference evidence="1" key="1">
    <citation type="submission" date="2023-07" db="EMBL/GenBank/DDBJ databases">
        <title>Black Yeasts Isolated from many extreme environments.</title>
        <authorList>
            <person name="Coleine C."/>
            <person name="Stajich J.E."/>
            <person name="Selbmann L."/>
        </authorList>
    </citation>
    <scope>NUCLEOTIDE SEQUENCE</scope>
    <source>
        <strain evidence="1">CCFEE 5714</strain>
    </source>
</reference>
<name>A0ACC3MJT3_9PEZI</name>
<accession>A0ACC3MJT3</accession>
<organism evidence="1 2">
    <name type="scientific">Vermiconidia calcicola</name>
    <dbReference type="NCBI Taxonomy" id="1690605"/>
    <lineage>
        <taxon>Eukaryota</taxon>
        <taxon>Fungi</taxon>
        <taxon>Dikarya</taxon>
        <taxon>Ascomycota</taxon>
        <taxon>Pezizomycotina</taxon>
        <taxon>Dothideomycetes</taxon>
        <taxon>Dothideomycetidae</taxon>
        <taxon>Mycosphaerellales</taxon>
        <taxon>Extremaceae</taxon>
        <taxon>Vermiconidia</taxon>
    </lineage>
</organism>
<dbReference type="Proteomes" id="UP001281147">
    <property type="component" value="Unassembled WGS sequence"/>
</dbReference>